<evidence type="ECO:0000256" key="1">
    <source>
        <dbReference type="ARBA" id="ARBA00001966"/>
    </source>
</evidence>
<feature type="domain" description="Radical SAM core" evidence="7">
    <location>
        <begin position="1"/>
        <end position="233"/>
    </location>
</feature>
<dbReference type="Proteomes" id="UP000183461">
    <property type="component" value="Unassembled WGS sequence"/>
</dbReference>
<evidence type="ECO:0000259" key="7">
    <source>
        <dbReference type="PROSITE" id="PS51918"/>
    </source>
</evidence>
<dbReference type="GO" id="GO:0046872">
    <property type="term" value="F:metal ion binding"/>
    <property type="evidence" value="ECO:0007669"/>
    <property type="project" value="UniProtKB-KW"/>
</dbReference>
<dbReference type="AlphaFoldDB" id="A0A1K1LL38"/>
<dbReference type="PANTHER" id="PTHR11135">
    <property type="entry name" value="HISTONE ACETYLTRANSFERASE-RELATED"/>
    <property type="match status" value="1"/>
</dbReference>
<dbReference type="RefSeq" id="WP_072298963.1">
    <property type="nucleotide sequence ID" value="NZ_FPIP01000001.1"/>
</dbReference>
<dbReference type="Pfam" id="PF04055">
    <property type="entry name" value="Radical_SAM"/>
    <property type="match status" value="1"/>
</dbReference>
<keyword evidence="6" id="KW-0411">Iron-sulfur</keyword>
<keyword evidence="3" id="KW-0949">S-adenosyl-L-methionine</keyword>
<dbReference type="GO" id="GO:0005737">
    <property type="term" value="C:cytoplasm"/>
    <property type="evidence" value="ECO:0007669"/>
    <property type="project" value="TreeGrafter"/>
</dbReference>
<keyword evidence="5" id="KW-0408">Iron</keyword>
<organism evidence="8 9">
    <name type="scientific">Ruminococcus flavefaciens</name>
    <dbReference type="NCBI Taxonomy" id="1265"/>
    <lineage>
        <taxon>Bacteria</taxon>
        <taxon>Bacillati</taxon>
        <taxon>Bacillota</taxon>
        <taxon>Clostridia</taxon>
        <taxon>Eubacteriales</taxon>
        <taxon>Oscillospiraceae</taxon>
        <taxon>Ruminococcus</taxon>
    </lineage>
</organism>
<evidence type="ECO:0000256" key="4">
    <source>
        <dbReference type="ARBA" id="ARBA00022723"/>
    </source>
</evidence>
<dbReference type="PANTHER" id="PTHR11135:SF0">
    <property type="entry name" value="ELONGATOR COMPLEX PROTEIN 3"/>
    <property type="match status" value="1"/>
</dbReference>
<evidence type="ECO:0000313" key="9">
    <source>
        <dbReference type="Proteomes" id="UP000183461"/>
    </source>
</evidence>
<evidence type="ECO:0000256" key="5">
    <source>
        <dbReference type="ARBA" id="ARBA00023004"/>
    </source>
</evidence>
<dbReference type="SFLD" id="SFLDG01082">
    <property type="entry name" value="B12-binding_domain_containing"/>
    <property type="match status" value="1"/>
</dbReference>
<sequence>MKHSNISIFIPHIGCPHMCSFCDQRTISGAQHAPTGDEVREICERAVREVKEPENAEIAFFGGSFTAISRDYMVELLEAAHDFIGEGKFSGIRCSTRPDCIDFEVLKLLKEYGVTAIELGAQSLDDEVLTLNERGHTAQDVEDACQLIRAFGFELGLQMMIGLYGSTPEKEWATIERIIALSPDTVRIYPVVVLKNTRLGELLLSGEYKPFSFDKAVETAASAMAMFEDSGIRVIKCGLHASEFVEHDMVGGFYHPAFRELCEALIYRHNMEFELKSAGEMPKNAVIAVNPSCISKATGQKKSNIIYFKNLGTDVKIIGDESVPKYRCMLRR</sequence>
<dbReference type="Pfam" id="PF16199">
    <property type="entry name" value="Radical_SAM_C"/>
    <property type="match status" value="1"/>
</dbReference>
<dbReference type="GO" id="GO:0051539">
    <property type="term" value="F:4 iron, 4 sulfur cluster binding"/>
    <property type="evidence" value="ECO:0007669"/>
    <property type="project" value="UniProtKB-KW"/>
</dbReference>
<evidence type="ECO:0000256" key="3">
    <source>
        <dbReference type="ARBA" id="ARBA00022691"/>
    </source>
</evidence>
<dbReference type="CDD" id="cd01335">
    <property type="entry name" value="Radical_SAM"/>
    <property type="match status" value="1"/>
</dbReference>
<dbReference type="EMBL" id="FPIP01000001">
    <property type="protein sequence ID" value="SFW11617.1"/>
    <property type="molecule type" value="Genomic_DNA"/>
</dbReference>
<dbReference type="GO" id="GO:0002926">
    <property type="term" value="P:tRNA wobble base 5-methoxycarbonylmethyl-2-thiouridinylation"/>
    <property type="evidence" value="ECO:0007669"/>
    <property type="project" value="TreeGrafter"/>
</dbReference>
<gene>
    <name evidence="8" type="ORF">SAMN02910280_0532</name>
</gene>
<evidence type="ECO:0000256" key="6">
    <source>
        <dbReference type="ARBA" id="ARBA00023014"/>
    </source>
</evidence>
<dbReference type="SUPFAM" id="SSF102114">
    <property type="entry name" value="Radical SAM enzymes"/>
    <property type="match status" value="1"/>
</dbReference>
<dbReference type="GO" id="GO:0003824">
    <property type="term" value="F:catalytic activity"/>
    <property type="evidence" value="ECO:0007669"/>
    <property type="project" value="InterPro"/>
</dbReference>
<keyword evidence="2" id="KW-0004">4Fe-4S</keyword>
<evidence type="ECO:0000313" key="8">
    <source>
        <dbReference type="EMBL" id="SFW11617.1"/>
    </source>
</evidence>
<dbReference type="SFLD" id="SFLDS00029">
    <property type="entry name" value="Radical_SAM"/>
    <property type="match status" value="1"/>
</dbReference>
<dbReference type="InterPro" id="IPR039661">
    <property type="entry name" value="ELP3"/>
</dbReference>
<dbReference type="InterPro" id="IPR006638">
    <property type="entry name" value="Elp3/MiaA/NifB-like_rSAM"/>
</dbReference>
<accession>A0A1K1LL38</accession>
<proteinExistence type="predicted"/>
<dbReference type="InterPro" id="IPR058240">
    <property type="entry name" value="rSAM_sf"/>
</dbReference>
<dbReference type="PROSITE" id="PS51918">
    <property type="entry name" value="RADICAL_SAM"/>
    <property type="match status" value="1"/>
</dbReference>
<reference evidence="8 9" key="1">
    <citation type="submission" date="2016-11" db="EMBL/GenBank/DDBJ databases">
        <authorList>
            <person name="Jaros S."/>
            <person name="Januszkiewicz K."/>
            <person name="Wedrychowicz H."/>
        </authorList>
    </citation>
    <scope>NUCLEOTIDE SEQUENCE [LARGE SCALE GENOMIC DNA]</scope>
    <source>
        <strain evidence="8 9">YL228</strain>
    </source>
</reference>
<dbReference type="InterPro" id="IPR013785">
    <property type="entry name" value="Aldolase_TIM"/>
</dbReference>
<dbReference type="SMART" id="SM00729">
    <property type="entry name" value="Elp3"/>
    <property type="match status" value="1"/>
</dbReference>
<dbReference type="Gene3D" id="3.20.20.70">
    <property type="entry name" value="Aldolase class I"/>
    <property type="match status" value="1"/>
</dbReference>
<dbReference type="InterPro" id="IPR007197">
    <property type="entry name" value="rSAM"/>
</dbReference>
<comment type="cofactor">
    <cofactor evidence="1">
        <name>[4Fe-4S] cluster</name>
        <dbReference type="ChEBI" id="CHEBI:49883"/>
    </cofactor>
</comment>
<dbReference type="InterPro" id="IPR032432">
    <property type="entry name" value="Radical_SAM_C"/>
</dbReference>
<name>A0A1K1LL38_RUMFL</name>
<evidence type="ECO:0000256" key="2">
    <source>
        <dbReference type="ARBA" id="ARBA00022485"/>
    </source>
</evidence>
<dbReference type="SFLD" id="SFLDG01086">
    <property type="entry name" value="elongater_protein-like"/>
    <property type="match status" value="1"/>
</dbReference>
<protein>
    <submittedName>
        <fullName evidence="8">Radical_SAM C-terminal domain-containing protein</fullName>
    </submittedName>
</protein>
<keyword evidence="4" id="KW-0479">Metal-binding</keyword>